<comment type="caution">
    <text evidence="8">The sequence shown here is derived from an EMBL/GenBank/DDBJ whole genome shotgun (WGS) entry which is preliminary data.</text>
</comment>
<dbReference type="GO" id="GO:0005685">
    <property type="term" value="C:U1 snRNP"/>
    <property type="evidence" value="ECO:0007669"/>
    <property type="project" value="TreeGrafter"/>
</dbReference>
<dbReference type="FunFam" id="1.25.40.10:FF:000451">
    <property type="entry name" value="mRNA splicing protein (Prp39), putative"/>
    <property type="match status" value="1"/>
</dbReference>
<dbReference type="PANTHER" id="PTHR17204:SF5">
    <property type="entry name" value="PRE-MRNA-PROCESSING FACTOR 39"/>
    <property type="match status" value="1"/>
</dbReference>
<comment type="subcellular location">
    <subcellularLocation>
        <location evidence="1">Nucleus</location>
    </subcellularLocation>
</comment>
<dbReference type="InterPro" id="IPR059164">
    <property type="entry name" value="HAT_PRP39_C"/>
</dbReference>
<dbReference type="FunFam" id="1.25.40.10:FF:000064">
    <property type="entry name" value="Putative pre-mrna-processing factor 39"/>
    <property type="match status" value="1"/>
</dbReference>
<organism evidence="8 9">
    <name type="scientific">Extremus antarcticus</name>
    <dbReference type="NCBI Taxonomy" id="702011"/>
    <lineage>
        <taxon>Eukaryota</taxon>
        <taxon>Fungi</taxon>
        <taxon>Dikarya</taxon>
        <taxon>Ascomycota</taxon>
        <taxon>Pezizomycotina</taxon>
        <taxon>Dothideomycetes</taxon>
        <taxon>Dothideomycetidae</taxon>
        <taxon>Mycosphaerellales</taxon>
        <taxon>Extremaceae</taxon>
        <taxon>Extremus</taxon>
    </lineage>
</organism>
<dbReference type="GO" id="GO:0000395">
    <property type="term" value="P:mRNA 5'-splice site recognition"/>
    <property type="evidence" value="ECO:0007669"/>
    <property type="project" value="TreeGrafter"/>
</dbReference>
<keyword evidence="9" id="KW-1185">Reference proteome</keyword>
<reference evidence="8" key="1">
    <citation type="submission" date="2023-04" db="EMBL/GenBank/DDBJ databases">
        <title>Black Yeasts Isolated from many extreme environments.</title>
        <authorList>
            <person name="Coleine C."/>
            <person name="Stajich J.E."/>
            <person name="Selbmann L."/>
        </authorList>
    </citation>
    <scope>NUCLEOTIDE SEQUENCE</scope>
    <source>
        <strain evidence="8">CCFEE 5312</strain>
    </source>
</reference>
<evidence type="ECO:0000313" key="9">
    <source>
        <dbReference type="Proteomes" id="UP001271007"/>
    </source>
</evidence>
<keyword evidence="5" id="KW-0539">Nucleus</keyword>
<protein>
    <recommendedName>
        <fullName evidence="10">Pre-mRNA-processing factor 39</fullName>
    </recommendedName>
</protein>
<dbReference type="PANTHER" id="PTHR17204">
    <property type="entry name" value="PRE-MRNA PROCESSING PROTEIN PRP39-RELATED"/>
    <property type="match status" value="1"/>
</dbReference>
<dbReference type="GO" id="GO:0071004">
    <property type="term" value="C:U2-type prespliceosome"/>
    <property type="evidence" value="ECO:0007669"/>
    <property type="project" value="TreeGrafter"/>
</dbReference>
<dbReference type="InterPro" id="IPR011990">
    <property type="entry name" value="TPR-like_helical_dom_sf"/>
</dbReference>
<proteinExistence type="inferred from homology"/>
<dbReference type="GO" id="GO:0030627">
    <property type="term" value="F:pre-mRNA 5'-splice site binding"/>
    <property type="evidence" value="ECO:0007669"/>
    <property type="project" value="TreeGrafter"/>
</dbReference>
<dbReference type="SMART" id="SM00386">
    <property type="entry name" value="HAT"/>
    <property type="match status" value="8"/>
</dbReference>
<comment type="similarity">
    <text evidence="6">Belongs to the PRP39 family.</text>
</comment>
<accession>A0AAJ0DDJ3</accession>
<evidence type="ECO:0000256" key="6">
    <source>
        <dbReference type="ARBA" id="ARBA00038019"/>
    </source>
</evidence>
<sequence>MSDFSFSDDQELLRLNAQVLSDPEVFENWDQLVRAAEAQEGGLHRNSSPGAIASTRDVYDKLLARFPLFFGYWKKYADLEFNIGGTEAAEMVYERGVACVGTSVDLWANYCGFKVDTCHDTDVIRELFERGADSVGLDFLAHPFWDKYLEFEERVESHDRLFAVLARIIPIPMHQYARYFERYRTMAAGRPLTEIAPQEVRVRFEQEMSQSGSSGQTVKDLEQQMRSRIDGWHLEIFNHTQEETTKRWTYESEIKRPYYHLTELDEPQLLNWMKYLDFEEEEGDYARIKFLYERCLVTTANYEDFWLRYARWMFAQPNKQEEVRSILARASCTYVPIVKTEIRLFYAQFEEAAGRPEVAAAIHEAILDKMPNHIDAIISLANLERRQHGVESAIFVLQKYKTDNIAGAMTSEWARLVCNVNGDVAGARTIYESNEHHHVDSINFYSSWLNFELRQAPVELGSPYRNQRVKAVFDAIRKSSLTADEVKDLAILYFQYLKSSAGADAMQEYLQLDAEINGSISVAKNMKEKAREQARQKAAEQGQKLKGQNGQPIGVVDEDGADHPYFQPH</sequence>
<dbReference type="SUPFAM" id="SSF48452">
    <property type="entry name" value="TPR-like"/>
    <property type="match status" value="1"/>
</dbReference>
<evidence type="ECO:0000313" key="8">
    <source>
        <dbReference type="EMBL" id="KAK3048158.1"/>
    </source>
</evidence>
<evidence type="ECO:0000256" key="7">
    <source>
        <dbReference type="SAM" id="MobiDB-lite"/>
    </source>
</evidence>
<feature type="region of interest" description="Disordered" evidence="7">
    <location>
        <begin position="529"/>
        <end position="569"/>
    </location>
</feature>
<evidence type="ECO:0000256" key="3">
    <source>
        <dbReference type="ARBA" id="ARBA00022737"/>
    </source>
</evidence>
<name>A0AAJ0DDJ3_9PEZI</name>
<keyword evidence="3" id="KW-0677">Repeat</keyword>
<gene>
    <name evidence="8" type="ORF">LTR09_010497</name>
</gene>
<dbReference type="GO" id="GO:0000243">
    <property type="term" value="C:commitment complex"/>
    <property type="evidence" value="ECO:0007669"/>
    <property type="project" value="TreeGrafter"/>
</dbReference>
<evidence type="ECO:0000256" key="5">
    <source>
        <dbReference type="ARBA" id="ARBA00023242"/>
    </source>
</evidence>
<keyword evidence="4" id="KW-0508">mRNA splicing</keyword>
<evidence type="ECO:0008006" key="10">
    <source>
        <dbReference type="Google" id="ProtNLM"/>
    </source>
</evidence>
<dbReference type="EMBL" id="JAWDJX010000052">
    <property type="protein sequence ID" value="KAK3048158.1"/>
    <property type="molecule type" value="Genomic_DNA"/>
</dbReference>
<dbReference type="Pfam" id="PF23241">
    <property type="entry name" value="HAT_PRP39_C"/>
    <property type="match status" value="1"/>
</dbReference>
<evidence type="ECO:0000256" key="2">
    <source>
        <dbReference type="ARBA" id="ARBA00022664"/>
    </source>
</evidence>
<keyword evidence="2" id="KW-0507">mRNA processing</keyword>
<dbReference type="AlphaFoldDB" id="A0AAJ0DDJ3"/>
<feature type="compositionally biased region" description="Basic and acidic residues" evidence="7">
    <location>
        <begin position="529"/>
        <end position="538"/>
    </location>
</feature>
<dbReference type="Pfam" id="PF23240">
    <property type="entry name" value="HAT_PRP39_N"/>
    <property type="match status" value="1"/>
</dbReference>
<dbReference type="Proteomes" id="UP001271007">
    <property type="component" value="Unassembled WGS sequence"/>
</dbReference>
<evidence type="ECO:0000256" key="1">
    <source>
        <dbReference type="ARBA" id="ARBA00004123"/>
    </source>
</evidence>
<dbReference type="InterPro" id="IPR003107">
    <property type="entry name" value="HAT"/>
</dbReference>
<evidence type="ECO:0000256" key="4">
    <source>
        <dbReference type="ARBA" id="ARBA00023187"/>
    </source>
</evidence>
<dbReference type="Gene3D" id="1.25.40.10">
    <property type="entry name" value="Tetratricopeptide repeat domain"/>
    <property type="match status" value="2"/>
</dbReference>